<evidence type="ECO:0000313" key="2">
    <source>
        <dbReference type="Proteomes" id="UP000654471"/>
    </source>
</evidence>
<gene>
    <name evidence="1" type="ORF">GCM10010211_30720</name>
</gene>
<dbReference type="Proteomes" id="UP000654471">
    <property type="component" value="Unassembled WGS sequence"/>
</dbReference>
<accession>A0ABQ2V166</accession>
<name>A0ABQ2V166_9ACTN</name>
<keyword evidence="2" id="KW-1185">Reference proteome</keyword>
<organism evidence="1 2">
    <name type="scientific">Streptomyces albospinus</name>
    <dbReference type="NCBI Taxonomy" id="285515"/>
    <lineage>
        <taxon>Bacteria</taxon>
        <taxon>Bacillati</taxon>
        <taxon>Actinomycetota</taxon>
        <taxon>Actinomycetes</taxon>
        <taxon>Kitasatosporales</taxon>
        <taxon>Streptomycetaceae</taxon>
        <taxon>Streptomyces</taxon>
    </lineage>
</organism>
<dbReference type="RefSeq" id="WP_189300265.1">
    <property type="nucleotide sequence ID" value="NZ_BMRP01000009.1"/>
</dbReference>
<sequence>MSAGTMAAQAATLTCLAGIAVSHPDLPGAYFTASRIVPNELNVQLDSPSKVEAWREALNVPVEKVFADRIGDRPSLEFRATVYRVAFHVYAVYEVAAVEAGAA</sequence>
<proteinExistence type="predicted"/>
<dbReference type="EMBL" id="BMRP01000009">
    <property type="protein sequence ID" value="GGU63541.1"/>
    <property type="molecule type" value="Genomic_DNA"/>
</dbReference>
<reference evidence="2" key="1">
    <citation type="journal article" date="2019" name="Int. J. Syst. Evol. Microbiol.">
        <title>The Global Catalogue of Microorganisms (GCM) 10K type strain sequencing project: providing services to taxonomists for standard genome sequencing and annotation.</title>
        <authorList>
            <consortium name="The Broad Institute Genomics Platform"/>
            <consortium name="The Broad Institute Genome Sequencing Center for Infectious Disease"/>
            <person name="Wu L."/>
            <person name="Ma J."/>
        </authorList>
    </citation>
    <scope>NUCLEOTIDE SEQUENCE [LARGE SCALE GENOMIC DNA]</scope>
    <source>
        <strain evidence="2">JCM 3399</strain>
    </source>
</reference>
<evidence type="ECO:0000313" key="1">
    <source>
        <dbReference type="EMBL" id="GGU63541.1"/>
    </source>
</evidence>
<protein>
    <submittedName>
        <fullName evidence="1">Uncharacterized protein</fullName>
    </submittedName>
</protein>
<comment type="caution">
    <text evidence="1">The sequence shown here is derived from an EMBL/GenBank/DDBJ whole genome shotgun (WGS) entry which is preliminary data.</text>
</comment>